<reference evidence="1" key="1">
    <citation type="journal article" date="2020" name="G3 (Bethesda)">
        <title>High-Quality Assemblies for Three Invasive Social Wasps from the &lt;i&gt;Vespula&lt;/i&gt; Genus.</title>
        <authorList>
            <person name="Harrop T.W.R."/>
            <person name="Guhlin J."/>
            <person name="McLaughlin G.M."/>
            <person name="Permina E."/>
            <person name="Stockwell P."/>
            <person name="Gilligan J."/>
            <person name="Le Lec M.F."/>
            <person name="Gruber M.A.M."/>
            <person name="Quinn O."/>
            <person name="Lovegrove M."/>
            <person name="Duncan E.J."/>
            <person name="Remnant E.J."/>
            <person name="Van Eeckhoven J."/>
            <person name="Graham B."/>
            <person name="Knapp R.A."/>
            <person name="Langford K.W."/>
            <person name="Kronenberg Z."/>
            <person name="Press M.O."/>
            <person name="Eacker S.M."/>
            <person name="Wilson-Rankin E.E."/>
            <person name="Purcell J."/>
            <person name="Lester P.J."/>
            <person name="Dearden P.K."/>
        </authorList>
    </citation>
    <scope>NUCLEOTIDE SEQUENCE</scope>
    <source>
        <strain evidence="1">Volc-1</strain>
    </source>
</reference>
<name>A0A834N4X3_VESPE</name>
<accession>A0A834N4X3</accession>
<sequence>MVVTLREYGLNKILGRLRLGAQRLALNYILFVVAFNDECNLCLRMRSSCVVDNEVVQRVVRSYPSLAFSYGPKINIEFIRFYVYIERGTSSNSRLSSYLGIISNHRHRSKSSVTIRLPASVTTSKIEYTKEIDLGIRSSPKDNSLNVVNPITILQGVETSDKL</sequence>
<keyword evidence="2" id="KW-1185">Reference proteome</keyword>
<evidence type="ECO:0000313" key="1">
    <source>
        <dbReference type="EMBL" id="KAF7396945.1"/>
    </source>
</evidence>
<evidence type="ECO:0000313" key="2">
    <source>
        <dbReference type="Proteomes" id="UP000600918"/>
    </source>
</evidence>
<dbReference type="Proteomes" id="UP000600918">
    <property type="component" value="Unassembled WGS sequence"/>
</dbReference>
<comment type="caution">
    <text evidence="1">The sequence shown here is derived from an EMBL/GenBank/DDBJ whole genome shotgun (WGS) entry which is preliminary data.</text>
</comment>
<dbReference type="EMBL" id="JACSDY010000020">
    <property type="protein sequence ID" value="KAF7396945.1"/>
    <property type="molecule type" value="Genomic_DNA"/>
</dbReference>
<dbReference type="AlphaFoldDB" id="A0A834N4X3"/>
<gene>
    <name evidence="1" type="ORF">H0235_016482</name>
</gene>
<organism evidence="1 2">
    <name type="scientific">Vespula pensylvanica</name>
    <name type="common">Western yellow jacket</name>
    <name type="synonym">Wasp</name>
    <dbReference type="NCBI Taxonomy" id="30213"/>
    <lineage>
        <taxon>Eukaryota</taxon>
        <taxon>Metazoa</taxon>
        <taxon>Ecdysozoa</taxon>
        <taxon>Arthropoda</taxon>
        <taxon>Hexapoda</taxon>
        <taxon>Insecta</taxon>
        <taxon>Pterygota</taxon>
        <taxon>Neoptera</taxon>
        <taxon>Endopterygota</taxon>
        <taxon>Hymenoptera</taxon>
        <taxon>Apocrita</taxon>
        <taxon>Aculeata</taxon>
        <taxon>Vespoidea</taxon>
        <taxon>Vespidae</taxon>
        <taxon>Vespinae</taxon>
        <taxon>Vespula</taxon>
    </lineage>
</organism>
<proteinExistence type="predicted"/>
<protein>
    <submittedName>
        <fullName evidence="1">Uncharacterized protein</fullName>
    </submittedName>
</protein>